<reference evidence="2" key="1">
    <citation type="submission" date="2021-01" db="EMBL/GenBank/DDBJ databases">
        <title>Adiantum capillus-veneris genome.</title>
        <authorList>
            <person name="Fang Y."/>
            <person name="Liao Q."/>
        </authorList>
    </citation>
    <scope>NUCLEOTIDE SEQUENCE</scope>
    <source>
        <strain evidence="2">H3</strain>
        <tissue evidence="2">Leaf</tissue>
    </source>
</reference>
<evidence type="ECO:0000256" key="1">
    <source>
        <dbReference type="SAM" id="SignalP"/>
    </source>
</evidence>
<evidence type="ECO:0008006" key="4">
    <source>
        <dbReference type="Google" id="ProtNLM"/>
    </source>
</evidence>
<dbReference type="EMBL" id="JABFUD020000017">
    <property type="protein sequence ID" value="KAI5067279.1"/>
    <property type="molecule type" value="Genomic_DNA"/>
</dbReference>
<accession>A0A9D4UG41</accession>
<proteinExistence type="predicted"/>
<evidence type="ECO:0000313" key="3">
    <source>
        <dbReference type="Proteomes" id="UP000886520"/>
    </source>
</evidence>
<sequence>MRKGTLIVLLALICLSTLAVARRQLSPAAPLSAVLSKSKLLPALTNNAAGVVIPNKRSSAVKKGRLDATAAKSQHADKEAIVYQSDYAAARTHPPTEPP</sequence>
<keyword evidence="3" id="KW-1185">Reference proteome</keyword>
<keyword evidence="1" id="KW-0732">Signal</keyword>
<name>A0A9D4UG41_ADICA</name>
<dbReference type="Proteomes" id="UP000886520">
    <property type="component" value="Chromosome 17"/>
</dbReference>
<organism evidence="2 3">
    <name type="scientific">Adiantum capillus-veneris</name>
    <name type="common">Maidenhair fern</name>
    <dbReference type="NCBI Taxonomy" id="13818"/>
    <lineage>
        <taxon>Eukaryota</taxon>
        <taxon>Viridiplantae</taxon>
        <taxon>Streptophyta</taxon>
        <taxon>Embryophyta</taxon>
        <taxon>Tracheophyta</taxon>
        <taxon>Polypodiopsida</taxon>
        <taxon>Polypodiidae</taxon>
        <taxon>Polypodiales</taxon>
        <taxon>Pteridineae</taxon>
        <taxon>Pteridaceae</taxon>
        <taxon>Vittarioideae</taxon>
        <taxon>Adiantum</taxon>
    </lineage>
</organism>
<feature type="signal peptide" evidence="1">
    <location>
        <begin position="1"/>
        <end position="21"/>
    </location>
</feature>
<dbReference type="AlphaFoldDB" id="A0A9D4UG41"/>
<evidence type="ECO:0000313" key="2">
    <source>
        <dbReference type="EMBL" id="KAI5067279.1"/>
    </source>
</evidence>
<comment type="caution">
    <text evidence="2">The sequence shown here is derived from an EMBL/GenBank/DDBJ whole genome shotgun (WGS) entry which is preliminary data.</text>
</comment>
<feature type="chain" id="PRO_5039161844" description="Secreted protein" evidence="1">
    <location>
        <begin position="22"/>
        <end position="99"/>
    </location>
</feature>
<gene>
    <name evidence="2" type="ORF">GOP47_0017807</name>
</gene>
<protein>
    <recommendedName>
        <fullName evidence="4">Secreted protein</fullName>
    </recommendedName>
</protein>